<proteinExistence type="predicted"/>
<feature type="domain" description="HNH nuclease" evidence="2">
    <location>
        <begin position="238"/>
        <end position="319"/>
    </location>
</feature>
<name>A0A8H4XL31_9HYPO</name>
<dbReference type="Proteomes" id="UP000635477">
    <property type="component" value="Unassembled WGS sequence"/>
</dbReference>
<keyword evidence="4" id="KW-1185">Reference proteome</keyword>
<feature type="region of interest" description="Disordered" evidence="1">
    <location>
        <begin position="372"/>
        <end position="443"/>
    </location>
</feature>
<gene>
    <name evidence="3" type="ORF">FZEAL_4146</name>
</gene>
<reference evidence="3" key="1">
    <citation type="journal article" date="2020" name="BMC Genomics">
        <title>Correction to: Identification and distribution of gene clusters required for synthesis of sphingolipid metabolism inhibitors in diverse species of the filamentous fungus Fusarium.</title>
        <authorList>
            <person name="Kim H.S."/>
            <person name="Lohmar J.M."/>
            <person name="Busman M."/>
            <person name="Brown D.W."/>
            <person name="Naumann T.A."/>
            <person name="Divon H.H."/>
            <person name="Lysoe E."/>
            <person name="Uhlig S."/>
            <person name="Proctor R.H."/>
        </authorList>
    </citation>
    <scope>NUCLEOTIDE SEQUENCE</scope>
    <source>
        <strain evidence="3">NRRL 22465</strain>
    </source>
</reference>
<reference evidence="3" key="2">
    <citation type="submission" date="2020-05" db="EMBL/GenBank/DDBJ databases">
        <authorList>
            <person name="Kim H.-S."/>
            <person name="Proctor R.H."/>
            <person name="Brown D.W."/>
        </authorList>
    </citation>
    <scope>NUCLEOTIDE SEQUENCE</scope>
    <source>
        <strain evidence="3">NRRL 22465</strain>
    </source>
</reference>
<dbReference type="EMBL" id="JABEYC010000283">
    <property type="protein sequence ID" value="KAF4979687.1"/>
    <property type="molecule type" value="Genomic_DNA"/>
</dbReference>
<accession>A0A8H4XL31</accession>
<feature type="region of interest" description="Disordered" evidence="1">
    <location>
        <begin position="147"/>
        <end position="201"/>
    </location>
</feature>
<dbReference type="Pfam" id="PF13391">
    <property type="entry name" value="HNH_2"/>
    <property type="match status" value="1"/>
</dbReference>
<dbReference type="AlphaFoldDB" id="A0A8H4XL31"/>
<comment type="caution">
    <text evidence="3">The sequence shown here is derived from an EMBL/GenBank/DDBJ whole genome shotgun (WGS) entry which is preliminary data.</text>
</comment>
<evidence type="ECO:0000259" key="2">
    <source>
        <dbReference type="Pfam" id="PF13391"/>
    </source>
</evidence>
<feature type="compositionally biased region" description="Polar residues" evidence="1">
    <location>
        <begin position="179"/>
        <end position="193"/>
    </location>
</feature>
<evidence type="ECO:0000313" key="4">
    <source>
        <dbReference type="Proteomes" id="UP000635477"/>
    </source>
</evidence>
<organism evidence="3 4">
    <name type="scientific">Fusarium zealandicum</name>
    <dbReference type="NCBI Taxonomy" id="1053134"/>
    <lineage>
        <taxon>Eukaryota</taxon>
        <taxon>Fungi</taxon>
        <taxon>Dikarya</taxon>
        <taxon>Ascomycota</taxon>
        <taxon>Pezizomycotina</taxon>
        <taxon>Sordariomycetes</taxon>
        <taxon>Hypocreomycetidae</taxon>
        <taxon>Hypocreales</taxon>
        <taxon>Nectriaceae</taxon>
        <taxon>Fusarium</taxon>
        <taxon>Fusarium staphyleae species complex</taxon>
    </lineage>
</organism>
<protein>
    <recommendedName>
        <fullName evidence="2">HNH nuclease domain-containing protein</fullName>
    </recommendedName>
</protein>
<dbReference type="OrthoDB" id="2142759at2759"/>
<dbReference type="InterPro" id="IPR003615">
    <property type="entry name" value="HNH_nuc"/>
</dbReference>
<sequence length="507" mass="56261">MSNAAVTPQMRAHGWNISFLADVNASQFAGVFQNHCNGFLTFRDVVDELRLCFELPDAQNGQDAWDGIAFGLVNRGQPSIGSSLCPPLVTDLHLDIQVPSLPYRDPHERAMTRYHLVRHSRCDLSPNAPLDAHLRARCATHIRRPVRRPEPRYLAPKKPSPDPRIARIPLRRNARTRTDSQSPKRPASGSASPTRDGPQDEQVVSAMVAPPNMNVNPEHARKTISQFRAACLVGAGRCAVSGKGKSWCISPAIGPALQACHIVPQQHYHLYPDPCDSENNEQSLERLRNAWVQTWSASNGILLMSHLHELFDARLLSIHPETLLIRAFVPYDVLTEYHGAEARVPDYVDRNALRHHYEMSCIENMAATMPSDELVAPPPASRTATSGTTSPFTSRSDLPMTPGHDGRDDVSLVRVGDPSKRSRSNQDGPADRAAGSQVLPQDGENVYRIDVGVHKRRRVEGFDLDSSDTKDVDWAHNDVLDSYITPLNCRAFLADVNWKLAKLTDNP</sequence>
<evidence type="ECO:0000313" key="3">
    <source>
        <dbReference type="EMBL" id="KAF4979687.1"/>
    </source>
</evidence>
<evidence type="ECO:0000256" key="1">
    <source>
        <dbReference type="SAM" id="MobiDB-lite"/>
    </source>
</evidence>
<feature type="compositionally biased region" description="Polar residues" evidence="1">
    <location>
        <begin position="382"/>
        <end position="396"/>
    </location>
</feature>